<name>A0A933SI35_UNCEI</name>
<keyword evidence="10" id="KW-0028">Amino-acid biosynthesis</keyword>
<dbReference type="SUPFAM" id="SSF55021">
    <property type="entry name" value="ACT-like"/>
    <property type="match status" value="2"/>
</dbReference>
<evidence type="ECO:0000256" key="5">
    <source>
        <dbReference type="ARBA" id="ARBA00022777"/>
    </source>
</evidence>
<keyword evidence="3 9" id="KW-0808">Transferase</keyword>
<dbReference type="SUPFAM" id="SSF53633">
    <property type="entry name" value="Carbamate kinase-like"/>
    <property type="match status" value="1"/>
</dbReference>
<dbReference type="InterPro" id="IPR002912">
    <property type="entry name" value="ACT_dom"/>
</dbReference>
<dbReference type="InterPro" id="IPR042199">
    <property type="entry name" value="AsparK_Bifunc_asparK/hSer_DH"/>
</dbReference>
<dbReference type="InterPro" id="IPR036393">
    <property type="entry name" value="AceGlu_kinase-like_sf"/>
</dbReference>
<dbReference type="EMBL" id="JACRIW010000108">
    <property type="protein sequence ID" value="MBI5170738.1"/>
    <property type="molecule type" value="Genomic_DNA"/>
</dbReference>
<comment type="similarity">
    <text evidence="2 9">Belongs to the aspartokinase family.</text>
</comment>
<feature type="binding site" evidence="8">
    <location>
        <position position="174"/>
    </location>
    <ligand>
        <name>ATP</name>
        <dbReference type="ChEBI" id="CHEBI:30616"/>
    </ligand>
</feature>
<evidence type="ECO:0000256" key="10">
    <source>
        <dbReference type="RuleBase" id="RU004249"/>
    </source>
</evidence>
<evidence type="ECO:0000256" key="9">
    <source>
        <dbReference type="RuleBase" id="RU003448"/>
    </source>
</evidence>
<dbReference type="InterPro" id="IPR001341">
    <property type="entry name" value="Asp_kinase"/>
</dbReference>
<dbReference type="GO" id="GO:0005829">
    <property type="term" value="C:cytosol"/>
    <property type="evidence" value="ECO:0007669"/>
    <property type="project" value="TreeGrafter"/>
</dbReference>
<comment type="caution">
    <text evidence="12">The sequence shown here is derived from an EMBL/GenBank/DDBJ whole genome shotgun (WGS) entry which is preliminary data.</text>
</comment>
<feature type="binding site" evidence="8">
    <location>
        <begin position="199"/>
        <end position="200"/>
    </location>
    <ligand>
        <name>ATP</name>
        <dbReference type="ChEBI" id="CHEBI:30616"/>
    </ligand>
</feature>
<evidence type="ECO:0000256" key="8">
    <source>
        <dbReference type="PIRSR" id="PIRSR000726-1"/>
    </source>
</evidence>
<accession>A0A933SI35</accession>
<reference evidence="12" key="1">
    <citation type="submission" date="2020-07" db="EMBL/GenBank/DDBJ databases">
        <title>Huge and variable diversity of episymbiotic CPR bacteria and DPANN archaea in groundwater ecosystems.</title>
        <authorList>
            <person name="He C.Y."/>
            <person name="Keren R."/>
            <person name="Whittaker M."/>
            <person name="Farag I.F."/>
            <person name="Doudna J."/>
            <person name="Cate J.H.D."/>
            <person name="Banfield J.F."/>
        </authorList>
    </citation>
    <scope>NUCLEOTIDE SEQUENCE</scope>
    <source>
        <strain evidence="12">NC_groundwater_1813_Pr3_B-0.1um_71_17</strain>
    </source>
</reference>
<dbReference type="CDD" id="cd04912">
    <property type="entry name" value="ACT_AKiii-LysC-EC-like_1"/>
    <property type="match status" value="1"/>
</dbReference>
<dbReference type="GO" id="GO:0004072">
    <property type="term" value="F:aspartate kinase activity"/>
    <property type="evidence" value="ECO:0007669"/>
    <property type="project" value="UniProtKB-EC"/>
</dbReference>
<organism evidence="12 13">
    <name type="scientific">Eiseniibacteriota bacterium</name>
    <dbReference type="NCBI Taxonomy" id="2212470"/>
    <lineage>
        <taxon>Bacteria</taxon>
        <taxon>Candidatus Eiseniibacteriota</taxon>
    </lineage>
</organism>
<evidence type="ECO:0000256" key="1">
    <source>
        <dbReference type="ARBA" id="ARBA00004766"/>
    </source>
</evidence>
<dbReference type="PANTHER" id="PTHR21499:SF59">
    <property type="entry name" value="ASPARTOKINASE"/>
    <property type="match status" value="1"/>
</dbReference>
<feature type="domain" description="ACT" evidence="11">
    <location>
        <begin position="258"/>
        <end position="327"/>
    </location>
</feature>
<dbReference type="Pfam" id="PF00696">
    <property type="entry name" value="AA_kinase"/>
    <property type="match status" value="1"/>
</dbReference>
<evidence type="ECO:0000313" key="13">
    <source>
        <dbReference type="Proteomes" id="UP000696931"/>
    </source>
</evidence>
<keyword evidence="4 8" id="KW-0547">Nucleotide-binding</keyword>
<dbReference type="GO" id="GO:0005524">
    <property type="term" value="F:ATP binding"/>
    <property type="evidence" value="ECO:0007669"/>
    <property type="project" value="UniProtKB-KW"/>
</dbReference>
<dbReference type="InterPro" id="IPR045865">
    <property type="entry name" value="ACT-like_dom_sf"/>
</dbReference>
<dbReference type="Proteomes" id="UP000696931">
    <property type="component" value="Unassembled WGS sequence"/>
</dbReference>
<dbReference type="Gene3D" id="3.40.1160.10">
    <property type="entry name" value="Acetylglutamate kinase-like"/>
    <property type="match status" value="1"/>
</dbReference>
<evidence type="ECO:0000256" key="3">
    <source>
        <dbReference type="ARBA" id="ARBA00022679"/>
    </source>
</evidence>
<comment type="pathway">
    <text evidence="10">Amino-acid biosynthesis; L-methionine biosynthesis via de novo pathway; L-homoserine from L-aspartate: step 1/3.</text>
</comment>
<dbReference type="Gene3D" id="3.30.70.260">
    <property type="match status" value="2"/>
</dbReference>
<dbReference type="PIRSF" id="PIRSF000726">
    <property type="entry name" value="Asp_kin"/>
    <property type="match status" value="1"/>
</dbReference>
<evidence type="ECO:0000313" key="12">
    <source>
        <dbReference type="EMBL" id="MBI5170738.1"/>
    </source>
</evidence>
<dbReference type="Gene3D" id="1.20.120.1320">
    <property type="entry name" value="Aspartokinase, catalytic domain"/>
    <property type="match status" value="1"/>
</dbReference>
<proteinExistence type="inferred from homology"/>
<dbReference type="NCBIfam" id="TIGR00657">
    <property type="entry name" value="asp_kinases"/>
    <property type="match status" value="1"/>
</dbReference>
<sequence length="401" mass="41651">LPSKRAAAAAQVEHRHTAFAAETGVGTACVDALLAEWRETVASHASARALQGAERDHKLAFGERFAAALFAAGRVARGVKATAVLAGDAGLVTDERFGAAHPLPEATARLEQALSRRDDIAVVTGFLGRTLDGRVTTLGRGGSDYSAAIVGAAAGVDEIQIWTDTSGMLSADPRIVPEARPVSELSFAEASELAYFGAKVLHPKTLLPAIERGIPVRILNTARPDDAGSRITAASAPEAGSWGVKSIASKKGVTAVTIVSTRMLLAHGFLARVFEVFGRHHLVVDLVTTSEVSISVTLDDTSRLDDALAELEGIGRVEVRENLAVIAVVGEGAPTRLGLAGHVFTLLGGVGIGVEMISQGASRVNLSFVVRGEDADRAVRLLHRGIGLDVELPAAPGAATK</sequence>
<evidence type="ECO:0000256" key="4">
    <source>
        <dbReference type="ARBA" id="ARBA00022741"/>
    </source>
</evidence>
<dbReference type="InterPro" id="IPR001048">
    <property type="entry name" value="Asp/Glu/Uridylate_kinase"/>
</dbReference>
<evidence type="ECO:0000256" key="2">
    <source>
        <dbReference type="ARBA" id="ARBA00010122"/>
    </source>
</evidence>
<evidence type="ECO:0000259" key="11">
    <source>
        <dbReference type="PROSITE" id="PS51671"/>
    </source>
</evidence>
<dbReference type="EC" id="2.7.2.4" evidence="9"/>
<feature type="binding site" evidence="8">
    <location>
        <begin position="163"/>
        <end position="164"/>
    </location>
    <ligand>
        <name>ATP</name>
        <dbReference type="ChEBI" id="CHEBI:30616"/>
    </ligand>
</feature>
<gene>
    <name evidence="12" type="ORF">HZA61_14715</name>
</gene>
<dbReference type="CDD" id="cd04234">
    <property type="entry name" value="AAK_AK"/>
    <property type="match status" value="1"/>
</dbReference>
<evidence type="ECO:0000256" key="7">
    <source>
        <dbReference type="ARBA" id="ARBA00047872"/>
    </source>
</evidence>
<dbReference type="InterPro" id="IPR054352">
    <property type="entry name" value="ACT_Aspartokinase"/>
</dbReference>
<dbReference type="Pfam" id="PF22468">
    <property type="entry name" value="ACT_9"/>
    <property type="match status" value="1"/>
</dbReference>
<evidence type="ECO:0000256" key="6">
    <source>
        <dbReference type="ARBA" id="ARBA00022840"/>
    </source>
</evidence>
<dbReference type="AlphaFoldDB" id="A0A933SI35"/>
<dbReference type="InterPro" id="IPR005260">
    <property type="entry name" value="Asp_kin_monofn"/>
</dbReference>
<dbReference type="GO" id="GO:0009090">
    <property type="term" value="P:homoserine biosynthetic process"/>
    <property type="evidence" value="ECO:0007669"/>
    <property type="project" value="TreeGrafter"/>
</dbReference>
<comment type="catalytic activity">
    <reaction evidence="7 9">
        <text>L-aspartate + ATP = 4-phospho-L-aspartate + ADP</text>
        <dbReference type="Rhea" id="RHEA:23776"/>
        <dbReference type="ChEBI" id="CHEBI:29991"/>
        <dbReference type="ChEBI" id="CHEBI:30616"/>
        <dbReference type="ChEBI" id="CHEBI:57535"/>
        <dbReference type="ChEBI" id="CHEBI:456216"/>
        <dbReference type="EC" id="2.7.2.4"/>
    </reaction>
</comment>
<dbReference type="GO" id="GO:0009089">
    <property type="term" value="P:lysine biosynthetic process via diaminopimelate"/>
    <property type="evidence" value="ECO:0007669"/>
    <property type="project" value="InterPro"/>
</dbReference>
<comment type="pathway">
    <text evidence="10">Amino-acid biosynthesis; L-threonine biosynthesis; L-threonine from L-aspartate: step 1/5.</text>
</comment>
<protein>
    <recommendedName>
        <fullName evidence="9">Aspartokinase</fullName>
        <ecNumber evidence="9">2.7.2.4</ecNumber>
    </recommendedName>
</protein>
<dbReference type="PROSITE" id="PS51671">
    <property type="entry name" value="ACT"/>
    <property type="match status" value="1"/>
</dbReference>
<feature type="non-terminal residue" evidence="12">
    <location>
        <position position="1"/>
    </location>
</feature>
<comment type="pathway">
    <text evidence="1 10">Amino-acid biosynthesis; L-lysine biosynthesis via DAP pathway; (S)-tetrahydrodipicolinate from L-aspartate: step 1/4.</text>
</comment>
<keyword evidence="5 9" id="KW-0418">Kinase</keyword>
<keyword evidence="6 8" id="KW-0067">ATP-binding</keyword>
<dbReference type="PANTHER" id="PTHR21499">
    <property type="entry name" value="ASPARTATE KINASE"/>
    <property type="match status" value="1"/>
</dbReference>